<dbReference type="AlphaFoldDB" id="A0A6A3CV18"/>
<gene>
    <name evidence="2" type="ORF">F3Y22_tig00002840pilonHSYRG00259</name>
</gene>
<comment type="caution">
    <text evidence="2">The sequence shown here is derived from an EMBL/GenBank/DDBJ whole genome shotgun (WGS) entry which is preliminary data.</text>
</comment>
<dbReference type="PANTHER" id="PTHR34207">
    <property type="entry name" value="PROTEIN BIC1"/>
    <property type="match status" value="1"/>
</dbReference>
<evidence type="ECO:0000313" key="2">
    <source>
        <dbReference type="EMBL" id="KAE8731108.1"/>
    </source>
</evidence>
<feature type="region of interest" description="Disordered" evidence="1">
    <location>
        <begin position="1"/>
        <end position="43"/>
    </location>
</feature>
<evidence type="ECO:0000313" key="3">
    <source>
        <dbReference type="Proteomes" id="UP000436088"/>
    </source>
</evidence>
<dbReference type="EMBL" id="VEPZ02000196">
    <property type="protein sequence ID" value="KAE8731108.1"/>
    <property type="molecule type" value="Genomic_DNA"/>
</dbReference>
<sequence>MNVEAPPQMTTHPPNPPQFLEEPSKSLQADEGSSLKGQCSSADGVRQVVVDEVAIGAVRRAEEDDDEEEDNGRERLKRHRIEVAKSRVWIPDIWGQEDLLKDWIDCSAFDECLVPTGITSARAALVEQGTRSTTRRIRIENRC</sequence>
<dbReference type="GO" id="GO:0009785">
    <property type="term" value="P:blue light signaling pathway"/>
    <property type="evidence" value="ECO:0007669"/>
    <property type="project" value="InterPro"/>
</dbReference>
<evidence type="ECO:0000256" key="1">
    <source>
        <dbReference type="SAM" id="MobiDB-lite"/>
    </source>
</evidence>
<reference evidence="2" key="1">
    <citation type="submission" date="2019-09" db="EMBL/GenBank/DDBJ databases">
        <title>Draft genome information of white flower Hibiscus syriacus.</title>
        <authorList>
            <person name="Kim Y.-M."/>
        </authorList>
    </citation>
    <scope>NUCLEOTIDE SEQUENCE [LARGE SCALE GENOMIC DNA]</scope>
    <source>
        <strain evidence="2">YM2019G1</strain>
    </source>
</reference>
<dbReference type="CDD" id="cd22645">
    <property type="entry name" value="BIC1_CID"/>
    <property type="match status" value="1"/>
</dbReference>
<accession>A0A6A3CV18</accession>
<feature type="compositionally biased region" description="Low complexity" evidence="1">
    <location>
        <begin position="1"/>
        <end position="12"/>
    </location>
</feature>
<dbReference type="PANTHER" id="PTHR34207:SF2">
    <property type="entry name" value="PROTEIN BIC1"/>
    <property type="match status" value="1"/>
</dbReference>
<name>A0A6A3CV18_HIBSY</name>
<keyword evidence="3" id="KW-1185">Reference proteome</keyword>
<dbReference type="OrthoDB" id="672067at2759"/>
<dbReference type="Proteomes" id="UP000436088">
    <property type="component" value="Unassembled WGS sequence"/>
</dbReference>
<protein>
    <submittedName>
        <fullName evidence="2">Sucrose responsive element binding protein</fullName>
    </submittedName>
</protein>
<organism evidence="2 3">
    <name type="scientific">Hibiscus syriacus</name>
    <name type="common">Rose of Sharon</name>
    <dbReference type="NCBI Taxonomy" id="106335"/>
    <lineage>
        <taxon>Eukaryota</taxon>
        <taxon>Viridiplantae</taxon>
        <taxon>Streptophyta</taxon>
        <taxon>Embryophyta</taxon>
        <taxon>Tracheophyta</taxon>
        <taxon>Spermatophyta</taxon>
        <taxon>Magnoliopsida</taxon>
        <taxon>eudicotyledons</taxon>
        <taxon>Gunneridae</taxon>
        <taxon>Pentapetalae</taxon>
        <taxon>rosids</taxon>
        <taxon>malvids</taxon>
        <taxon>Malvales</taxon>
        <taxon>Malvaceae</taxon>
        <taxon>Malvoideae</taxon>
        <taxon>Hibiscus</taxon>
    </lineage>
</organism>
<proteinExistence type="predicted"/>
<dbReference type="InterPro" id="IPR040374">
    <property type="entry name" value="BIC"/>
</dbReference>